<dbReference type="InterPro" id="IPR036890">
    <property type="entry name" value="HATPase_C_sf"/>
</dbReference>
<accession>A0A3A9YI92</accession>
<reference evidence="3 4" key="1">
    <citation type="submission" date="2018-09" db="EMBL/GenBank/DDBJ databases">
        <title>Micromonospora sp. nov. MS1-9, isolated from a root of Musa sp.</title>
        <authorList>
            <person name="Kuncharoen N."/>
            <person name="Kudo T."/>
            <person name="Ohkuma M."/>
            <person name="Yuki M."/>
            <person name="Tanasupawat S."/>
        </authorList>
    </citation>
    <scope>NUCLEOTIDE SEQUENCE [LARGE SCALE GENOMIC DNA]</scope>
    <source>
        <strain evidence="3 4">MS1-9</strain>
    </source>
</reference>
<keyword evidence="1" id="KW-0723">Serine/threonine-protein kinase</keyword>
<name>A0A3A9YI92_9ACTN</name>
<keyword evidence="1" id="KW-0418">Kinase</keyword>
<gene>
    <name evidence="3" type="ORF">D7044_02190</name>
</gene>
<keyword evidence="3" id="KW-0547">Nucleotide-binding</keyword>
<feature type="domain" description="Histidine kinase/HSP90-like ATPase" evidence="2">
    <location>
        <begin position="132"/>
        <end position="237"/>
    </location>
</feature>
<dbReference type="PANTHER" id="PTHR35526:SF3">
    <property type="entry name" value="ANTI-SIGMA-F FACTOR RSBW"/>
    <property type="match status" value="1"/>
</dbReference>
<organism evidence="3 4">
    <name type="scientific">Micromonospora musae</name>
    <dbReference type="NCBI Taxonomy" id="1894970"/>
    <lineage>
        <taxon>Bacteria</taxon>
        <taxon>Bacillati</taxon>
        <taxon>Actinomycetota</taxon>
        <taxon>Actinomycetes</taxon>
        <taxon>Micromonosporales</taxon>
        <taxon>Micromonosporaceae</taxon>
        <taxon>Micromonospora</taxon>
    </lineage>
</organism>
<comment type="caution">
    <text evidence="3">The sequence shown here is derived from an EMBL/GenBank/DDBJ whole genome shotgun (WGS) entry which is preliminary data.</text>
</comment>
<evidence type="ECO:0000313" key="4">
    <source>
        <dbReference type="Proteomes" id="UP000275865"/>
    </source>
</evidence>
<dbReference type="GO" id="GO:0004674">
    <property type="term" value="F:protein serine/threonine kinase activity"/>
    <property type="evidence" value="ECO:0007669"/>
    <property type="project" value="UniProtKB-KW"/>
</dbReference>
<dbReference type="RefSeq" id="WP_120687775.1">
    <property type="nucleotide sequence ID" value="NZ_RAZT01000001.1"/>
</dbReference>
<dbReference type="Proteomes" id="UP000275865">
    <property type="component" value="Unassembled WGS sequence"/>
</dbReference>
<keyword evidence="1" id="KW-0808">Transferase</keyword>
<proteinExistence type="predicted"/>
<evidence type="ECO:0000256" key="1">
    <source>
        <dbReference type="ARBA" id="ARBA00022527"/>
    </source>
</evidence>
<dbReference type="PANTHER" id="PTHR35526">
    <property type="entry name" value="ANTI-SIGMA-F FACTOR RSBW-RELATED"/>
    <property type="match status" value="1"/>
</dbReference>
<sequence>MTEVALAWSVRRDFTAGSTTVRPGAGRPDQGLIALLDDADLDAPLSLIVDFAEVPESALETVSSLLAGWAAARRAGPELLLAVGPDTPAGRLLSALLGRQAILSAQPATATRALATSGRAHRYLTNDRRSPAAGRRLVTDCCRSWGLDAIADQASVVVSELVSNAVQHAGSDLDLTVAHVDGVLRLSVRDRTAHPPLAAAATAEGVLGERGRGLPIIQALTASWGFLTFADGKTVWATVDAGPQ</sequence>
<keyword evidence="3" id="KW-0067">ATP-binding</keyword>
<protein>
    <submittedName>
        <fullName evidence="3">ATP-binding protein</fullName>
    </submittedName>
</protein>
<dbReference type="InterPro" id="IPR050267">
    <property type="entry name" value="Anti-sigma-factor_SerPK"/>
</dbReference>
<evidence type="ECO:0000313" key="3">
    <source>
        <dbReference type="EMBL" id="RKN36473.1"/>
    </source>
</evidence>
<dbReference type="InterPro" id="IPR003594">
    <property type="entry name" value="HATPase_dom"/>
</dbReference>
<dbReference type="EMBL" id="RAZT01000001">
    <property type="protein sequence ID" value="RKN36473.1"/>
    <property type="molecule type" value="Genomic_DNA"/>
</dbReference>
<dbReference type="GO" id="GO:0005524">
    <property type="term" value="F:ATP binding"/>
    <property type="evidence" value="ECO:0007669"/>
    <property type="project" value="UniProtKB-KW"/>
</dbReference>
<evidence type="ECO:0000259" key="2">
    <source>
        <dbReference type="Pfam" id="PF13581"/>
    </source>
</evidence>
<dbReference type="CDD" id="cd16936">
    <property type="entry name" value="HATPase_RsbW-like"/>
    <property type="match status" value="1"/>
</dbReference>
<dbReference type="AlphaFoldDB" id="A0A3A9YI92"/>
<dbReference type="Pfam" id="PF13581">
    <property type="entry name" value="HATPase_c_2"/>
    <property type="match status" value="1"/>
</dbReference>
<dbReference type="Gene3D" id="3.30.565.10">
    <property type="entry name" value="Histidine kinase-like ATPase, C-terminal domain"/>
    <property type="match status" value="1"/>
</dbReference>
<dbReference type="SUPFAM" id="SSF55874">
    <property type="entry name" value="ATPase domain of HSP90 chaperone/DNA topoisomerase II/histidine kinase"/>
    <property type="match status" value="1"/>
</dbReference>